<accession>A0AAF0WRY2</accession>
<dbReference type="EMBL" id="CP093345">
    <property type="protein sequence ID" value="WOG94654.1"/>
    <property type="molecule type" value="Genomic_DNA"/>
</dbReference>
<sequence length="685" mass="77255">MASVSAAEDQNGVLRGTRETPPAHFVLKLQYFSLFSANGVNQIKSNKFQAGDHQWKIILFPNGNRDGKGDHVSIYLMLDSTSSLPAGKGVNAIFEFFLFDQIRGNYLTVQGRARRFDRLKYEWGFDKFISLESLKEPTKGFLVNDISYFGVEVFVSQGSSLGECHSLSAVGNISGKYKWVITQFSKLGLHGYSDEFVVGGFKWKIALDPEGNGKHKGSSLSIFLVSVDSQSSMTENKVQAKFKLTLYDQFKQNHRQGTTTHWFGATIKSWGWPSFIELQEFKDDKKGYLVADKCMIEAEVTVLCEGVFKETRDTPPSHYVLKLESFSLFSQTGVDHIKSNSFRVGDHQWKIKLFPEGNNGGKDDHVSIYLILDSTSTLMPGKPSRFDSLKCEWGFDKFISLEEFEEPTNGYLVKDTSIFGVEVYVSTGGSSRLGESHSISKVGNISGKYKWVITKFSELGLHRDSDEFVVGGYIWKLSLHPEGEGKHKGFSLSMYLVYVDSESSNTEHKVKAEFVLTLNDQFKQNLIQKRTTNWFGASTKSWGWHSFIELTDLKDDKNGYVVADQCTIEAEVKSVSLQSDTESHMQAWSYDSYIYFQANGETATKNEREEICNMLQLHEADANTTYLGLPNTLGRNKNAGLGYLKDRMQKRIEGYDKKLLPKGGKEILLKTVVCYEPFLVTKADV</sequence>
<feature type="domain" description="MATH" evidence="1">
    <location>
        <begin position="446"/>
        <end position="572"/>
    </location>
</feature>
<proteinExistence type="predicted"/>
<gene>
    <name evidence="2" type="ORF">DCAR_0313950</name>
</gene>
<feature type="domain" description="MATH" evidence="1">
    <location>
        <begin position="174"/>
        <end position="300"/>
    </location>
</feature>
<reference evidence="2" key="2">
    <citation type="submission" date="2022-03" db="EMBL/GenBank/DDBJ databases">
        <title>Draft title - Genomic analysis of global carrot germplasm unveils the trajectory of domestication and the origin of high carotenoid orange carrot.</title>
        <authorList>
            <person name="Iorizzo M."/>
            <person name="Ellison S."/>
            <person name="Senalik D."/>
            <person name="Macko-Podgorni A."/>
            <person name="Grzebelus D."/>
            <person name="Bostan H."/>
            <person name="Rolling W."/>
            <person name="Curaba J."/>
            <person name="Simon P."/>
        </authorList>
    </citation>
    <scope>NUCLEOTIDE SEQUENCE</scope>
    <source>
        <tissue evidence="2">Leaf</tissue>
    </source>
</reference>
<dbReference type="PROSITE" id="PS50144">
    <property type="entry name" value="MATH"/>
    <property type="match status" value="4"/>
</dbReference>
<dbReference type="SMART" id="SM00061">
    <property type="entry name" value="MATH"/>
    <property type="match status" value="4"/>
</dbReference>
<dbReference type="PANTHER" id="PTHR46162">
    <property type="entry name" value="TRAF-LIKE FAMILY PROTEIN"/>
    <property type="match status" value="1"/>
</dbReference>
<evidence type="ECO:0000313" key="2">
    <source>
        <dbReference type="EMBL" id="WOG94654.1"/>
    </source>
</evidence>
<dbReference type="InterPro" id="IPR002083">
    <property type="entry name" value="MATH/TRAF_dom"/>
</dbReference>
<dbReference type="KEGG" id="dcr:108212845"/>
<dbReference type="SUPFAM" id="SSF49599">
    <property type="entry name" value="TRAF domain-like"/>
    <property type="match status" value="4"/>
</dbReference>
<evidence type="ECO:0000313" key="3">
    <source>
        <dbReference type="Proteomes" id="UP000077755"/>
    </source>
</evidence>
<reference evidence="2" key="1">
    <citation type="journal article" date="2016" name="Nat. Genet.">
        <title>A high-quality carrot genome assembly provides new insights into carotenoid accumulation and asterid genome evolution.</title>
        <authorList>
            <person name="Iorizzo M."/>
            <person name="Ellison S."/>
            <person name="Senalik D."/>
            <person name="Zeng P."/>
            <person name="Satapoomin P."/>
            <person name="Huang J."/>
            <person name="Bowman M."/>
            <person name="Iovene M."/>
            <person name="Sanseverino W."/>
            <person name="Cavagnaro P."/>
            <person name="Yildiz M."/>
            <person name="Macko-Podgorni A."/>
            <person name="Moranska E."/>
            <person name="Grzebelus E."/>
            <person name="Grzebelus D."/>
            <person name="Ashrafi H."/>
            <person name="Zheng Z."/>
            <person name="Cheng S."/>
            <person name="Spooner D."/>
            <person name="Van Deynze A."/>
            <person name="Simon P."/>
        </authorList>
    </citation>
    <scope>NUCLEOTIDE SEQUENCE</scope>
    <source>
        <tissue evidence="2">Leaf</tissue>
    </source>
</reference>
<dbReference type="Pfam" id="PF22486">
    <property type="entry name" value="MATH_2"/>
    <property type="match status" value="5"/>
</dbReference>
<dbReference type="PANTHER" id="PTHR46162:SF20">
    <property type="entry name" value="UBIQUITIN CARBOXYL-TERMINAL HYDROLASE 7-LIKE ISOFORM X1"/>
    <property type="match status" value="1"/>
</dbReference>
<name>A0AAF0WRY2_DAUCS</name>
<protein>
    <recommendedName>
        <fullName evidence="1">MATH domain-containing protein</fullName>
    </recommendedName>
</protein>
<evidence type="ECO:0000259" key="1">
    <source>
        <dbReference type="PROSITE" id="PS50144"/>
    </source>
</evidence>
<keyword evidence="3" id="KW-1185">Reference proteome</keyword>
<dbReference type="Gene3D" id="2.60.210.10">
    <property type="entry name" value="Apoptosis, Tumor Necrosis Factor Receptor Associated Protein 2, Chain A"/>
    <property type="match status" value="5"/>
</dbReference>
<dbReference type="InterPro" id="IPR008974">
    <property type="entry name" value="TRAF-like"/>
</dbReference>
<organism evidence="2 3">
    <name type="scientific">Daucus carota subsp. sativus</name>
    <name type="common">Carrot</name>
    <dbReference type="NCBI Taxonomy" id="79200"/>
    <lineage>
        <taxon>Eukaryota</taxon>
        <taxon>Viridiplantae</taxon>
        <taxon>Streptophyta</taxon>
        <taxon>Embryophyta</taxon>
        <taxon>Tracheophyta</taxon>
        <taxon>Spermatophyta</taxon>
        <taxon>Magnoliopsida</taxon>
        <taxon>eudicotyledons</taxon>
        <taxon>Gunneridae</taxon>
        <taxon>Pentapetalae</taxon>
        <taxon>asterids</taxon>
        <taxon>campanulids</taxon>
        <taxon>Apiales</taxon>
        <taxon>Apiaceae</taxon>
        <taxon>Apioideae</taxon>
        <taxon>Scandiceae</taxon>
        <taxon>Daucinae</taxon>
        <taxon>Daucus</taxon>
        <taxon>Daucus sect. Daucus</taxon>
    </lineage>
</organism>
<feature type="domain" description="MATH" evidence="1">
    <location>
        <begin position="316"/>
        <end position="423"/>
    </location>
</feature>
<feature type="domain" description="MATH" evidence="1">
    <location>
        <begin position="22"/>
        <end position="153"/>
    </location>
</feature>
<dbReference type="CDD" id="cd00121">
    <property type="entry name" value="MATH"/>
    <property type="match status" value="4"/>
</dbReference>
<dbReference type="AlphaFoldDB" id="A0AAF0WRY2"/>
<dbReference type="Proteomes" id="UP000077755">
    <property type="component" value="Chromosome 3"/>
</dbReference>